<feature type="compositionally biased region" description="Polar residues" evidence="7">
    <location>
        <begin position="1"/>
        <end position="14"/>
    </location>
</feature>
<evidence type="ECO:0000256" key="7">
    <source>
        <dbReference type="SAM" id="MobiDB-lite"/>
    </source>
</evidence>
<keyword evidence="5 6" id="KW-0472">Membrane</keyword>
<dbReference type="InterPro" id="IPR035906">
    <property type="entry name" value="MetI-like_sf"/>
</dbReference>
<comment type="subcellular location">
    <subcellularLocation>
        <location evidence="6">Cell membrane</location>
        <topology evidence="6">Multi-pass membrane protein</topology>
    </subcellularLocation>
    <subcellularLocation>
        <location evidence="1">Membrane</location>
        <topology evidence="1">Multi-pass membrane protein</topology>
    </subcellularLocation>
</comment>
<dbReference type="RefSeq" id="WP_425308775.1">
    <property type="nucleotide sequence ID" value="NZ_CP154795.1"/>
</dbReference>
<feature type="domain" description="ABC transmembrane type-1" evidence="8">
    <location>
        <begin position="77"/>
        <end position="299"/>
    </location>
</feature>
<keyword evidence="3" id="KW-0029">Amino-acid transport</keyword>
<feature type="transmembrane region" description="Helical" evidence="6">
    <location>
        <begin position="75"/>
        <end position="100"/>
    </location>
</feature>
<reference evidence="9 10" key="1">
    <citation type="submission" date="2024-04" db="EMBL/GenBank/DDBJ databases">
        <title>Isolation of an actinomycete strain from pig manure.</title>
        <authorList>
            <person name="Gong T."/>
            <person name="Yu Z."/>
            <person name="An M."/>
            <person name="Wei C."/>
            <person name="Yang W."/>
            <person name="Liu L."/>
        </authorList>
    </citation>
    <scope>NUCLEOTIDE SEQUENCE [LARGE SCALE GENOMIC DNA]</scope>
    <source>
        <strain evidence="9 10">ZF39</strain>
    </source>
</reference>
<evidence type="ECO:0000259" key="8">
    <source>
        <dbReference type="PROSITE" id="PS50928"/>
    </source>
</evidence>
<feature type="transmembrane region" description="Helical" evidence="6">
    <location>
        <begin position="33"/>
        <end position="55"/>
    </location>
</feature>
<keyword evidence="4 6" id="KW-1133">Transmembrane helix</keyword>
<sequence length="327" mass="35602">MTESPSNTGTSADPTGSADRPGRIDAVPVRHPWRWVAVAVIAVLVAMFIHMLVFNPAFNWPFVAEAMNQAPVIEGFIKGTLLVTVLSMILGVTGGVVLAVMRLSDNPILKTVSWIYTWFFRAIPRYVLLTIMGALGIVFQEGIAFGVPFDWKIIEWLGLPTDTTWRFLTLDANQIFAGLVGAVIGMAASESAYMAEIARAGILSVDKGQSEAAEALGMSPGKTMLRVVLPQAMRVIVPPTGNETIAMLKDTSLLIAIPLSTELFFQLKAIGSRTYQTFPVLISATIYYLAATSILMIAQGWLERHFGKGFGTSAHEKGQRITMRTDH</sequence>
<keyword evidence="2 6" id="KW-0812">Transmembrane</keyword>
<accession>A0ABZ3FMM8</accession>
<dbReference type="InterPro" id="IPR000515">
    <property type="entry name" value="MetI-like"/>
</dbReference>
<name>A0ABZ3FMM8_9ACTN</name>
<dbReference type="PROSITE" id="PS50928">
    <property type="entry name" value="ABC_TM1"/>
    <property type="match status" value="1"/>
</dbReference>
<dbReference type="PANTHER" id="PTHR30614">
    <property type="entry name" value="MEMBRANE COMPONENT OF AMINO ACID ABC TRANSPORTER"/>
    <property type="match status" value="1"/>
</dbReference>
<keyword evidence="10" id="KW-1185">Reference proteome</keyword>
<evidence type="ECO:0000256" key="4">
    <source>
        <dbReference type="ARBA" id="ARBA00022989"/>
    </source>
</evidence>
<evidence type="ECO:0000256" key="6">
    <source>
        <dbReference type="RuleBase" id="RU363032"/>
    </source>
</evidence>
<evidence type="ECO:0000256" key="3">
    <source>
        <dbReference type="ARBA" id="ARBA00022970"/>
    </source>
</evidence>
<evidence type="ECO:0000256" key="5">
    <source>
        <dbReference type="ARBA" id="ARBA00023136"/>
    </source>
</evidence>
<dbReference type="Proteomes" id="UP001442841">
    <property type="component" value="Chromosome"/>
</dbReference>
<protein>
    <submittedName>
        <fullName evidence="9">Amino acid ABC transporter permease</fullName>
    </submittedName>
</protein>
<dbReference type="InterPro" id="IPR043429">
    <property type="entry name" value="ArtM/GltK/GlnP/TcyL/YhdX-like"/>
</dbReference>
<evidence type="ECO:0000256" key="1">
    <source>
        <dbReference type="ARBA" id="ARBA00004141"/>
    </source>
</evidence>
<feature type="transmembrane region" description="Helical" evidence="6">
    <location>
        <begin position="167"/>
        <end position="189"/>
    </location>
</feature>
<dbReference type="CDD" id="cd06261">
    <property type="entry name" value="TM_PBP2"/>
    <property type="match status" value="1"/>
</dbReference>
<evidence type="ECO:0000256" key="2">
    <source>
        <dbReference type="ARBA" id="ARBA00022692"/>
    </source>
</evidence>
<dbReference type="Gene3D" id="1.10.3720.10">
    <property type="entry name" value="MetI-like"/>
    <property type="match status" value="1"/>
</dbReference>
<dbReference type="SUPFAM" id="SSF161098">
    <property type="entry name" value="MetI-like"/>
    <property type="match status" value="1"/>
</dbReference>
<feature type="region of interest" description="Disordered" evidence="7">
    <location>
        <begin position="1"/>
        <end position="22"/>
    </location>
</feature>
<dbReference type="PANTHER" id="PTHR30614:SF0">
    <property type="entry name" value="L-CYSTINE TRANSPORT SYSTEM PERMEASE PROTEIN TCYL"/>
    <property type="match status" value="1"/>
</dbReference>
<comment type="similarity">
    <text evidence="6">Belongs to the binding-protein-dependent transport system permease family.</text>
</comment>
<dbReference type="Pfam" id="PF00528">
    <property type="entry name" value="BPD_transp_1"/>
    <property type="match status" value="1"/>
</dbReference>
<keyword evidence="6" id="KW-0813">Transport</keyword>
<evidence type="ECO:0000313" key="10">
    <source>
        <dbReference type="Proteomes" id="UP001442841"/>
    </source>
</evidence>
<dbReference type="EMBL" id="CP154795">
    <property type="protein sequence ID" value="XAN07321.1"/>
    <property type="molecule type" value="Genomic_DNA"/>
</dbReference>
<feature type="transmembrane region" description="Helical" evidence="6">
    <location>
        <begin position="278"/>
        <end position="302"/>
    </location>
</feature>
<gene>
    <name evidence="9" type="ORF">AADG42_08450</name>
</gene>
<organism evidence="9 10">
    <name type="scientific">Ammonicoccus fulvus</name>
    <dbReference type="NCBI Taxonomy" id="3138240"/>
    <lineage>
        <taxon>Bacteria</taxon>
        <taxon>Bacillati</taxon>
        <taxon>Actinomycetota</taxon>
        <taxon>Actinomycetes</taxon>
        <taxon>Propionibacteriales</taxon>
        <taxon>Propionibacteriaceae</taxon>
        <taxon>Ammonicoccus</taxon>
    </lineage>
</organism>
<feature type="transmembrane region" description="Helical" evidence="6">
    <location>
        <begin position="126"/>
        <end position="147"/>
    </location>
</feature>
<evidence type="ECO:0000313" key="9">
    <source>
        <dbReference type="EMBL" id="XAN07321.1"/>
    </source>
</evidence>
<proteinExistence type="inferred from homology"/>